<feature type="chain" id="PRO_5046781134" description="TonB family protein" evidence="2">
    <location>
        <begin position="28"/>
        <end position="167"/>
    </location>
</feature>
<evidence type="ECO:0000313" key="3">
    <source>
        <dbReference type="EMBL" id="MCQ4167405.1"/>
    </source>
</evidence>
<evidence type="ECO:0000256" key="1">
    <source>
        <dbReference type="SAM" id="MobiDB-lite"/>
    </source>
</evidence>
<protein>
    <recommendedName>
        <fullName evidence="5">TonB family protein</fullName>
    </recommendedName>
</protein>
<dbReference type="EMBL" id="JANFQO010000030">
    <property type="protein sequence ID" value="MCQ4167405.1"/>
    <property type="molecule type" value="Genomic_DNA"/>
</dbReference>
<evidence type="ECO:0008006" key="5">
    <source>
        <dbReference type="Google" id="ProtNLM"/>
    </source>
</evidence>
<keyword evidence="2" id="KW-0732">Signal</keyword>
<organism evidence="3 4">
    <name type="scientific">Tahibacter harae</name>
    <dbReference type="NCBI Taxonomy" id="2963937"/>
    <lineage>
        <taxon>Bacteria</taxon>
        <taxon>Pseudomonadati</taxon>
        <taxon>Pseudomonadota</taxon>
        <taxon>Gammaproteobacteria</taxon>
        <taxon>Lysobacterales</taxon>
        <taxon>Rhodanobacteraceae</taxon>
        <taxon>Tahibacter</taxon>
    </lineage>
</organism>
<reference evidence="3" key="1">
    <citation type="submission" date="2022-07" db="EMBL/GenBank/DDBJ databases">
        <title>Tahibacter sp., a new gammaproteobacterium isolated from the silt sample collected at pig farm.</title>
        <authorList>
            <person name="Chen H."/>
        </authorList>
    </citation>
    <scope>NUCLEOTIDE SEQUENCE</scope>
    <source>
        <strain evidence="3">P2K</strain>
    </source>
</reference>
<sequence length="167" mass="17505">MRRVPPRPAFRAGLALTVLLAATATTAQTTPRPVAAKDLARYWLVASEAMEALKPNTGVNLYVPSCAVVRYVINSDGSTSDVVLEKLVPAGDLGIVATSAIDSLQYAAAPSNQALTPVVTRVTLPLNLPPLRGTPEERAKLQAQRDQVLAACETQPPKDGPAPAGQS</sequence>
<keyword evidence="4" id="KW-1185">Reference proteome</keyword>
<dbReference type="Proteomes" id="UP001165498">
    <property type="component" value="Unassembled WGS sequence"/>
</dbReference>
<gene>
    <name evidence="3" type="ORF">NM961_22040</name>
</gene>
<dbReference type="RefSeq" id="WP_255916592.1">
    <property type="nucleotide sequence ID" value="NZ_JANFQO010000030.1"/>
</dbReference>
<evidence type="ECO:0000313" key="4">
    <source>
        <dbReference type="Proteomes" id="UP001165498"/>
    </source>
</evidence>
<comment type="caution">
    <text evidence="3">The sequence shown here is derived from an EMBL/GenBank/DDBJ whole genome shotgun (WGS) entry which is preliminary data.</text>
</comment>
<feature type="region of interest" description="Disordered" evidence="1">
    <location>
        <begin position="130"/>
        <end position="167"/>
    </location>
</feature>
<feature type="signal peptide" evidence="2">
    <location>
        <begin position="1"/>
        <end position="27"/>
    </location>
</feature>
<accession>A0ABT1QYS3</accession>
<evidence type="ECO:0000256" key="2">
    <source>
        <dbReference type="SAM" id="SignalP"/>
    </source>
</evidence>
<proteinExistence type="predicted"/>
<name>A0ABT1QYS3_9GAMM</name>